<feature type="domain" description="Transketolase-like pyrimidine-binding" evidence="10">
    <location>
        <begin position="375"/>
        <end position="571"/>
    </location>
</feature>
<dbReference type="CDD" id="cd02012">
    <property type="entry name" value="TPP_TK"/>
    <property type="match status" value="1"/>
</dbReference>
<gene>
    <name evidence="11" type="primary">tkt</name>
    <name evidence="11" type="ORF">KV110_27185</name>
</gene>
<dbReference type="PANTHER" id="PTHR43522:SF2">
    <property type="entry name" value="TRANSKETOLASE 1-RELATED"/>
    <property type="match status" value="1"/>
</dbReference>
<evidence type="ECO:0000256" key="9">
    <source>
        <dbReference type="NCBIfam" id="TIGR00232"/>
    </source>
</evidence>
<keyword evidence="7" id="KW-0786">Thiamine pyrophosphate</keyword>
<comment type="cofactor">
    <cofactor evidence="1">
        <name>thiamine diphosphate</name>
        <dbReference type="ChEBI" id="CHEBI:58937"/>
    </cofactor>
</comment>
<keyword evidence="6" id="KW-0460">Magnesium</keyword>
<dbReference type="InterPro" id="IPR049557">
    <property type="entry name" value="Transketolase_CS"/>
</dbReference>
<comment type="catalytic activity">
    <reaction evidence="8">
        <text>D-sedoheptulose 7-phosphate + D-glyceraldehyde 3-phosphate = aldehydo-D-ribose 5-phosphate + D-xylulose 5-phosphate</text>
        <dbReference type="Rhea" id="RHEA:10508"/>
        <dbReference type="ChEBI" id="CHEBI:57483"/>
        <dbReference type="ChEBI" id="CHEBI:57737"/>
        <dbReference type="ChEBI" id="CHEBI:58273"/>
        <dbReference type="ChEBI" id="CHEBI:59776"/>
        <dbReference type="EC" id="2.2.1.1"/>
    </reaction>
</comment>
<dbReference type="InterPro" id="IPR005475">
    <property type="entry name" value="Transketolase-like_Pyr-bd"/>
</dbReference>
<evidence type="ECO:0000256" key="4">
    <source>
        <dbReference type="ARBA" id="ARBA00022679"/>
    </source>
</evidence>
<dbReference type="SMART" id="SM00861">
    <property type="entry name" value="Transket_pyr"/>
    <property type="match status" value="1"/>
</dbReference>
<keyword evidence="4 11" id="KW-0808">Transferase</keyword>
<organism evidence="11 12">
    <name type="scientific">Nocardia iowensis</name>
    <dbReference type="NCBI Taxonomy" id="204891"/>
    <lineage>
        <taxon>Bacteria</taxon>
        <taxon>Bacillati</taxon>
        <taxon>Actinomycetota</taxon>
        <taxon>Actinomycetes</taxon>
        <taxon>Mycobacteriales</taxon>
        <taxon>Nocardiaceae</taxon>
        <taxon>Nocardia</taxon>
    </lineage>
</organism>
<protein>
    <recommendedName>
        <fullName evidence="3 9">Transketolase</fullName>
        <ecNumber evidence="3 9">2.2.1.1</ecNumber>
    </recommendedName>
</protein>
<dbReference type="InterPro" id="IPR020826">
    <property type="entry name" value="Transketolase_BS"/>
</dbReference>
<dbReference type="PANTHER" id="PTHR43522">
    <property type="entry name" value="TRANSKETOLASE"/>
    <property type="match status" value="1"/>
</dbReference>
<evidence type="ECO:0000256" key="8">
    <source>
        <dbReference type="ARBA" id="ARBA00049473"/>
    </source>
</evidence>
<evidence type="ECO:0000259" key="10">
    <source>
        <dbReference type="SMART" id="SM00861"/>
    </source>
</evidence>
<evidence type="ECO:0000313" key="12">
    <source>
        <dbReference type="Proteomes" id="UP000694257"/>
    </source>
</evidence>
<comment type="subunit">
    <text evidence="2">Homodimer.</text>
</comment>
<dbReference type="InterPro" id="IPR005474">
    <property type="entry name" value="Transketolase_N"/>
</dbReference>
<proteinExistence type="predicted"/>
<evidence type="ECO:0000256" key="7">
    <source>
        <dbReference type="ARBA" id="ARBA00023052"/>
    </source>
</evidence>
<dbReference type="Proteomes" id="UP000694257">
    <property type="component" value="Chromosome"/>
</dbReference>
<keyword evidence="12" id="KW-1185">Reference proteome</keyword>
<evidence type="ECO:0000256" key="1">
    <source>
        <dbReference type="ARBA" id="ARBA00001964"/>
    </source>
</evidence>
<dbReference type="RefSeq" id="WP_218470092.1">
    <property type="nucleotide sequence ID" value="NZ_BAABJN010000003.1"/>
</dbReference>
<dbReference type="CDD" id="cd07033">
    <property type="entry name" value="TPP_PYR_DXS_TK_like"/>
    <property type="match status" value="1"/>
</dbReference>
<dbReference type="InterPro" id="IPR005478">
    <property type="entry name" value="Transketolase_bac-like"/>
</dbReference>
<evidence type="ECO:0000256" key="3">
    <source>
        <dbReference type="ARBA" id="ARBA00013152"/>
    </source>
</evidence>
<name>A0ABX8RHX5_NOCIO</name>
<dbReference type="EC" id="2.2.1.1" evidence="3 9"/>
<dbReference type="Pfam" id="PF22613">
    <property type="entry name" value="Transketolase_C_1"/>
    <property type="match status" value="1"/>
</dbReference>
<dbReference type="PROSITE" id="PS00801">
    <property type="entry name" value="TRANSKETOLASE_1"/>
    <property type="match status" value="1"/>
</dbReference>
<reference evidence="11 12" key="1">
    <citation type="submission" date="2021-07" db="EMBL/GenBank/DDBJ databases">
        <title>Whole Genome Sequence of Nocardia Iowensis.</title>
        <authorList>
            <person name="Lamm A."/>
            <person name="Collins-Fairclough A.M."/>
            <person name="Bunk B."/>
            <person name="Sproer C."/>
        </authorList>
    </citation>
    <scope>NUCLEOTIDE SEQUENCE [LARGE SCALE GENOMIC DNA]</scope>
    <source>
        <strain evidence="11 12">NRRL 5646</strain>
    </source>
</reference>
<keyword evidence="5" id="KW-0479">Metal-binding</keyword>
<dbReference type="PROSITE" id="PS00802">
    <property type="entry name" value="TRANSKETOLASE_2"/>
    <property type="match status" value="1"/>
</dbReference>
<sequence>MSVTDDIRALTQPNHPDDWTDLDTKAVDTIRVLAADAVQNAGNGHPGTAMSLAPLAYSLYQRTMRIDPSDPSWVGRDRFVLSCGHSSITQYIQLYLAGFGLELDDLKNLRKWGSLTPGHPEFRHTDGVEITTGPLGQGLASAVGMAMAARRERGLFDPDAAPGASPFDHFIYVIASDGDMEEGVTSEASSLAGTQQLGNLVLIYDDNKISIEDDTTIAFNEDVAKRYEAYGWHVQVVEGGEDVVAIESALAAAKAETGKPSIIVLRTIIGYPAPNKMNTGAAHGAALGADEVAATKKILGFDPEQSFQVDSEVIGHTRKAIDRGKQAHAAWQEQFDGWAQANPERKQLFDRLAKRDLPQGWAANLPTWEADPKGMATRKASGKVLAALAPVLPELWGGSADLAESNNTTMPDTPSFGPESISTGMWKANPYGRTLHFGVREHAMGAILNGIALHGPTRPYGGTFLVFSDYMRPAVRLAALMRVPAIYVWTHDSIGLGEDGPTHQPIEHLAALRAIPGLNVVRPGDANETSYAWRTILERDSAEHTSHFSVSEMPHQDGPSALALTRQDLPIQQGTSFEGVKKGGYILAESSTDTPQVILIATGSELQLAVEARTTLEERGIGTRVVSMPCVEWFDAQDQAYRNEVLPPTVTARVVVEAGIAMPWHRFAGDAGQIVSIEHFGASADYKTLFREFGFTTEAVVAAALTTFENSGAVENVKG</sequence>
<dbReference type="GO" id="GO:0004802">
    <property type="term" value="F:transketolase activity"/>
    <property type="evidence" value="ECO:0007669"/>
    <property type="project" value="UniProtKB-EC"/>
</dbReference>
<evidence type="ECO:0000256" key="6">
    <source>
        <dbReference type="ARBA" id="ARBA00022842"/>
    </source>
</evidence>
<evidence type="ECO:0000256" key="2">
    <source>
        <dbReference type="ARBA" id="ARBA00011738"/>
    </source>
</evidence>
<dbReference type="Pfam" id="PF00456">
    <property type="entry name" value="Transketolase_N"/>
    <property type="match status" value="1"/>
</dbReference>
<dbReference type="EMBL" id="CP078145">
    <property type="protein sequence ID" value="QXN89214.1"/>
    <property type="molecule type" value="Genomic_DNA"/>
</dbReference>
<dbReference type="Pfam" id="PF02779">
    <property type="entry name" value="Transket_pyr"/>
    <property type="match status" value="1"/>
</dbReference>
<evidence type="ECO:0000256" key="5">
    <source>
        <dbReference type="ARBA" id="ARBA00022723"/>
    </source>
</evidence>
<dbReference type="NCBIfam" id="TIGR00232">
    <property type="entry name" value="tktlase_bact"/>
    <property type="match status" value="1"/>
</dbReference>
<dbReference type="InterPro" id="IPR033247">
    <property type="entry name" value="Transketolase_fam"/>
</dbReference>
<accession>A0ABX8RHX5</accession>
<dbReference type="InterPro" id="IPR055152">
    <property type="entry name" value="Transketolase-like_C_2"/>
</dbReference>
<evidence type="ECO:0000313" key="11">
    <source>
        <dbReference type="EMBL" id="QXN89214.1"/>
    </source>
</evidence>